<comment type="caution">
    <text evidence="1">The sequence shown here is derived from an EMBL/GenBank/DDBJ whole genome shotgun (WGS) entry which is preliminary data.</text>
</comment>
<organism evidence="1 2">
    <name type="scientific">Bacillus songklensis</name>
    <dbReference type="NCBI Taxonomy" id="1069116"/>
    <lineage>
        <taxon>Bacteria</taxon>
        <taxon>Bacillati</taxon>
        <taxon>Bacillota</taxon>
        <taxon>Bacilli</taxon>
        <taxon>Bacillales</taxon>
        <taxon>Bacillaceae</taxon>
        <taxon>Bacillus</taxon>
    </lineage>
</organism>
<evidence type="ECO:0000313" key="2">
    <source>
        <dbReference type="Proteomes" id="UP001595752"/>
    </source>
</evidence>
<protein>
    <submittedName>
        <fullName evidence="1">Uncharacterized protein</fullName>
    </submittedName>
</protein>
<name>A0ABV8AWI5_9BACI</name>
<keyword evidence="2" id="KW-1185">Reference proteome</keyword>
<accession>A0ABV8AWI5</accession>
<evidence type="ECO:0000313" key="1">
    <source>
        <dbReference type="EMBL" id="MFC3882019.1"/>
    </source>
</evidence>
<sequence length="170" mass="19855">MADIDDETAYENNQLNFWFCECTKKPIYMYSVDGEYKKTLTDFWKNYNRFPLKVIHNFVREVDDLDSDDKRYTFNIDQVNSIDELENLLDDIGWKLTDDDFFITNSSKQIKFKTIDRGLLKGKVSAQKPIFELGPGETLTEVILHGYSFLIGTNAANLSSKERVKEIILR</sequence>
<reference evidence="2" key="1">
    <citation type="journal article" date="2019" name="Int. J. Syst. Evol. Microbiol.">
        <title>The Global Catalogue of Microorganisms (GCM) 10K type strain sequencing project: providing services to taxonomists for standard genome sequencing and annotation.</title>
        <authorList>
            <consortium name="The Broad Institute Genomics Platform"/>
            <consortium name="The Broad Institute Genome Sequencing Center for Infectious Disease"/>
            <person name="Wu L."/>
            <person name="Ma J."/>
        </authorList>
    </citation>
    <scope>NUCLEOTIDE SEQUENCE [LARGE SCALE GENOMIC DNA]</scope>
    <source>
        <strain evidence="2">CCUG 61889</strain>
    </source>
</reference>
<dbReference type="RefSeq" id="WP_377911105.1">
    <property type="nucleotide sequence ID" value="NZ_JBHRZT010000001.1"/>
</dbReference>
<proteinExistence type="predicted"/>
<dbReference type="EMBL" id="JBHRZT010000001">
    <property type="protein sequence ID" value="MFC3882019.1"/>
    <property type="molecule type" value="Genomic_DNA"/>
</dbReference>
<dbReference type="Proteomes" id="UP001595752">
    <property type="component" value="Unassembled WGS sequence"/>
</dbReference>
<gene>
    <name evidence="1" type="ORF">ACFOU2_00140</name>
</gene>